<evidence type="ECO:0000313" key="3">
    <source>
        <dbReference type="Proteomes" id="UP000176998"/>
    </source>
</evidence>
<organism evidence="2 3">
    <name type="scientific">Colletotrichum orchidophilum</name>
    <dbReference type="NCBI Taxonomy" id="1209926"/>
    <lineage>
        <taxon>Eukaryota</taxon>
        <taxon>Fungi</taxon>
        <taxon>Dikarya</taxon>
        <taxon>Ascomycota</taxon>
        <taxon>Pezizomycotina</taxon>
        <taxon>Sordariomycetes</taxon>
        <taxon>Hypocreomycetidae</taxon>
        <taxon>Glomerellales</taxon>
        <taxon>Glomerellaceae</taxon>
        <taxon>Colletotrichum</taxon>
    </lineage>
</organism>
<evidence type="ECO:0000256" key="1">
    <source>
        <dbReference type="SAM" id="MobiDB-lite"/>
    </source>
</evidence>
<reference evidence="2 3" key="1">
    <citation type="submission" date="2016-09" db="EMBL/GenBank/DDBJ databases">
        <authorList>
            <person name="Capua I."/>
            <person name="De Benedictis P."/>
            <person name="Joannis T."/>
            <person name="Lombin L.H."/>
            <person name="Cattoli G."/>
        </authorList>
    </citation>
    <scope>NUCLEOTIDE SEQUENCE [LARGE SCALE GENOMIC DNA]</scope>
    <source>
        <strain evidence="2 3">IMI 309357</strain>
    </source>
</reference>
<sequence>MLILWRTACQSKEGVVFVSNELEKRREMESPRVAQTLGDRLRYVPPQIHTASSPPAGSNRCQQAPVEPPLGS</sequence>
<keyword evidence="3" id="KW-1185">Reference proteome</keyword>
<evidence type="ECO:0000313" key="2">
    <source>
        <dbReference type="EMBL" id="OHE98319.1"/>
    </source>
</evidence>
<dbReference type="AlphaFoldDB" id="A0A1G4BA80"/>
<dbReference type="GeneID" id="34559466"/>
<protein>
    <submittedName>
        <fullName evidence="2">Uncharacterized protein</fullName>
    </submittedName>
</protein>
<feature type="region of interest" description="Disordered" evidence="1">
    <location>
        <begin position="46"/>
        <end position="72"/>
    </location>
</feature>
<comment type="caution">
    <text evidence="2">The sequence shown here is derived from an EMBL/GenBank/DDBJ whole genome shotgun (WGS) entry which is preliminary data.</text>
</comment>
<dbReference type="RefSeq" id="XP_022475469.1">
    <property type="nucleotide sequence ID" value="XM_022617956.1"/>
</dbReference>
<dbReference type="EMBL" id="MJBS01000047">
    <property type="protein sequence ID" value="OHE98319.1"/>
    <property type="molecule type" value="Genomic_DNA"/>
</dbReference>
<dbReference type="Proteomes" id="UP000176998">
    <property type="component" value="Unassembled WGS sequence"/>
</dbReference>
<gene>
    <name evidence="2" type="ORF">CORC01_06315</name>
</gene>
<name>A0A1G4BA80_9PEZI</name>
<accession>A0A1G4BA80</accession>
<feature type="compositionally biased region" description="Polar residues" evidence="1">
    <location>
        <begin position="49"/>
        <end position="62"/>
    </location>
</feature>
<proteinExistence type="predicted"/>